<organism evidence="2 3">
    <name type="scientific">Alkalimonas delamerensis</name>
    <dbReference type="NCBI Taxonomy" id="265981"/>
    <lineage>
        <taxon>Bacteria</taxon>
        <taxon>Pseudomonadati</taxon>
        <taxon>Pseudomonadota</taxon>
        <taxon>Gammaproteobacteria</taxon>
        <taxon>Alkalimonas</taxon>
    </lineage>
</organism>
<keyword evidence="3" id="KW-1185">Reference proteome</keyword>
<dbReference type="InterPro" id="IPR050177">
    <property type="entry name" value="Lipid_A_modif_metabolic_enz"/>
</dbReference>
<feature type="domain" description="NAD-dependent epimerase/dehydratase" evidence="1">
    <location>
        <begin position="3"/>
        <end position="205"/>
    </location>
</feature>
<dbReference type="SUPFAM" id="SSF51735">
    <property type="entry name" value="NAD(P)-binding Rossmann-fold domains"/>
    <property type="match status" value="1"/>
</dbReference>
<dbReference type="Proteomes" id="UP001236258">
    <property type="component" value="Unassembled WGS sequence"/>
</dbReference>
<dbReference type="PANTHER" id="PTHR43245">
    <property type="entry name" value="BIFUNCTIONAL POLYMYXIN RESISTANCE PROTEIN ARNA"/>
    <property type="match status" value="1"/>
</dbReference>
<evidence type="ECO:0000313" key="3">
    <source>
        <dbReference type="Proteomes" id="UP001236258"/>
    </source>
</evidence>
<dbReference type="EMBL" id="JAUZVY010000002">
    <property type="protein sequence ID" value="MDP4528989.1"/>
    <property type="molecule type" value="Genomic_DNA"/>
</dbReference>
<dbReference type="Gene3D" id="3.40.50.720">
    <property type="entry name" value="NAD(P)-binding Rossmann-like Domain"/>
    <property type="match status" value="1"/>
</dbReference>
<name>A0ABT9GPV0_9GAMM</name>
<evidence type="ECO:0000259" key="1">
    <source>
        <dbReference type="Pfam" id="PF01370"/>
    </source>
</evidence>
<dbReference type="Pfam" id="PF01370">
    <property type="entry name" value="Epimerase"/>
    <property type="match status" value="1"/>
</dbReference>
<gene>
    <name evidence="2" type="ORF">Q3O59_08100</name>
</gene>
<comment type="caution">
    <text evidence="2">The sequence shown here is derived from an EMBL/GenBank/DDBJ whole genome shotgun (WGS) entry which is preliminary data.</text>
</comment>
<evidence type="ECO:0000313" key="2">
    <source>
        <dbReference type="EMBL" id="MDP4528989.1"/>
    </source>
</evidence>
<sequence length="302" mass="33933">MKVLVTGAAGFIGSHVADALTNAGHEVTLFDMRPSPYRTDNQHEVVGDLMNMDFMQQVVAGHDVVFHLAGIADIDECKVKPVDTARVNVLGTVQLLEVCKQQAIKRFVFASSAYVYSDSGFFYRSSKQACESFIENYAELYGLKYTCLRYGSLYGPRADMRNGIYRLVRQAIETGRIEYTGTGKEQREFIHVLDAAESSVKVLEPEFENTHITLTGKERMSFEDLLAMLNEMLGNNIEICIKPGTRKAHYKITPYNFSPKMGRKLVNNPHVDMGQGLLQCLGELYEAIHQEKENELGVIVDK</sequence>
<dbReference type="InterPro" id="IPR001509">
    <property type="entry name" value="Epimerase_deHydtase"/>
</dbReference>
<dbReference type="InterPro" id="IPR036291">
    <property type="entry name" value="NAD(P)-bd_dom_sf"/>
</dbReference>
<reference evidence="2 3" key="1">
    <citation type="submission" date="2023-08" db="EMBL/GenBank/DDBJ databases">
        <authorList>
            <person name="Joshi A."/>
            <person name="Thite S."/>
        </authorList>
    </citation>
    <scope>NUCLEOTIDE SEQUENCE [LARGE SCALE GENOMIC DNA]</scope>
    <source>
        <strain evidence="2 3">1E1</strain>
    </source>
</reference>
<accession>A0ABT9GPV0</accession>
<proteinExistence type="predicted"/>
<dbReference type="RefSeq" id="WP_305945076.1">
    <property type="nucleotide sequence ID" value="NZ_JAUZVY010000002.1"/>
</dbReference>
<protein>
    <submittedName>
        <fullName evidence="2">NAD-dependent epimerase/dehydratase family protein</fullName>
    </submittedName>
</protein>